<dbReference type="RefSeq" id="WP_021069618.1">
    <property type="nucleotide sequence ID" value="NZ_ATDL01000010.1"/>
</dbReference>
<accession>U2JBU6</accession>
<dbReference type="InterPro" id="IPR037066">
    <property type="entry name" value="Plug_dom_sf"/>
</dbReference>
<dbReference type="Pfam" id="PF07660">
    <property type="entry name" value="STN"/>
    <property type="match status" value="1"/>
</dbReference>
<keyword evidence="7 11" id="KW-0798">TonB box</keyword>
<dbReference type="Gene3D" id="2.170.130.10">
    <property type="entry name" value="TonB-dependent receptor, plug domain"/>
    <property type="match status" value="1"/>
</dbReference>
<proteinExistence type="inferred from homology"/>
<dbReference type="NCBIfam" id="TIGR04057">
    <property type="entry name" value="SusC_RagA_signa"/>
    <property type="match status" value="1"/>
</dbReference>
<dbReference type="Proteomes" id="UP000016584">
    <property type="component" value="Unassembled WGS sequence"/>
</dbReference>
<evidence type="ECO:0000256" key="5">
    <source>
        <dbReference type="ARBA" id="ARBA00022692"/>
    </source>
</evidence>
<evidence type="ECO:0000256" key="9">
    <source>
        <dbReference type="ARBA" id="ARBA00023237"/>
    </source>
</evidence>
<keyword evidence="4" id="KW-0406">Ion transport</keyword>
<dbReference type="Pfam" id="PF13715">
    <property type="entry name" value="CarbopepD_reg_2"/>
    <property type="match status" value="1"/>
</dbReference>
<keyword evidence="3 10" id="KW-1134">Transmembrane beta strand</keyword>
<evidence type="ECO:0000256" key="10">
    <source>
        <dbReference type="PROSITE-ProRule" id="PRU01360"/>
    </source>
</evidence>
<evidence type="ECO:0000313" key="14">
    <source>
        <dbReference type="Proteomes" id="UP000016584"/>
    </source>
</evidence>
<evidence type="ECO:0000256" key="7">
    <source>
        <dbReference type="ARBA" id="ARBA00023077"/>
    </source>
</evidence>
<feature type="domain" description="Secretin/TonB short N-terminal" evidence="12">
    <location>
        <begin position="95"/>
        <end position="146"/>
    </location>
</feature>
<name>U2JBU6_9SPHI</name>
<protein>
    <recommendedName>
        <fullName evidence="12">Secretin/TonB short N-terminal domain-containing protein</fullName>
    </recommendedName>
</protein>
<evidence type="ECO:0000256" key="4">
    <source>
        <dbReference type="ARBA" id="ARBA00022496"/>
    </source>
</evidence>
<dbReference type="NCBIfam" id="TIGR04056">
    <property type="entry name" value="OMP_RagA_SusC"/>
    <property type="match status" value="1"/>
</dbReference>
<comment type="similarity">
    <text evidence="10 11">Belongs to the TonB-dependent receptor family.</text>
</comment>
<dbReference type="InterPro" id="IPR011662">
    <property type="entry name" value="Secretin/TonB_short_N"/>
</dbReference>
<dbReference type="Gene3D" id="2.40.170.20">
    <property type="entry name" value="TonB-dependent receptor, beta-barrel domain"/>
    <property type="match status" value="1"/>
</dbReference>
<dbReference type="STRING" id="1346330.M472_15240"/>
<comment type="subcellular location">
    <subcellularLocation>
        <location evidence="1 10">Cell outer membrane</location>
        <topology evidence="1 10">Multi-pass membrane protein</topology>
    </subcellularLocation>
</comment>
<dbReference type="GO" id="GO:0006826">
    <property type="term" value="P:iron ion transport"/>
    <property type="evidence" value="ECO:0007669"/>
    <property type="project" value="UniProtKB-KW"/>
</dbReference>
<dbReference type="InterPro" id="IPR023997">
    <property type="entry name" value="TonB-dep_OMP_SusC/RagA_CS"/>
</dbReference>
<keyword evidence="8 10" id="KW-0472">Membrane</keyword>
<evidence type="ECO:0000256" key="2">
    <source>
        <dbReference type="ARBA" id="ARBA00022448"/>
    </source>
</evidence>
<dbReference type="Gene3D" id="2.60.40.1120">
    <property type="entry name" value="Carboxypeptidase-like, regulatory domain"/>
    <property type="match status" value="1"/>
</dbReference>
<dbReference type="OrthoDB" id="1094723at2"/>
<dbReference type="eggNOG" id="COG1629">
    <property type="taxonomic scope" value="Bacteria"/>
</dbReference>
<evidence type="ECO:0000256" key="3">
    <source>
        <dbReference type="ARBA" id="ARBA00022452"/>
    </source>
</evidence>
<dbReference type="InterPro" id="IPR000531">
    <property type="entry name" value="Beta-barrel_TonB"/>
</dbReference>
<evidence type="ECO:0000259" key="12">
    <source>
        <dbReference type="SMART" id="SM00965"/>
    </source>
</evidence>
<evidence type="ECO:0000256" key="11">
    <source>
        <dbReference type="RuleBase" id="RU003357"/>
    </source>
</evidence>
<dbReference type="InterPro" id="IPR023996">
    <property type="entry name" value="TonB-dep_OMP_SusC/RagA"/>
</dbReference>
<keyword evidence="9 10" id="KW-0998">Cell outer membrane</keyword>
<dbReference type="InterPro" id="IPR039426">
    <property type="entry name" value="TonB-dep_rcpt-like"/>
</dbReference>
<keyword evidence="2 10" id="KW-0813">Transport</keyword>
<keyword evidence="6" id="KW-0408">Iron</keyword>
<dbReference type="SUPFAM" id="SSF56935">
    <property type="entry name" value="Porins"/>
    <property type="match status" value="1"/>
</dbReference>
<reference evidence="13 14" key="1">
    <citation type="journal article" date="2013" name="Genome Announc.">
        <title>The Draft Genome Sequence of Sphingomonas paucimobilis Strain HER1398 (Proteobacteria), Host to the Giant PAU Phage, Indicates That It Is a Member of the Genus Sphingobacterium (Bacteroidetes).</title>
        <authorList>
            <person name="White R.A.III."/>
            <person name="Suttle C.A."/>
        </authorList>
    </citation>
    <scope>NUCLEOTIDE SEQUENCE [LARGE SCALE GENOMIC DNA]</scope>
    <source>
        <strain evidence="13 14">HER1398</strain>
    </source>
</reference>
<dbReference type="Pfam" id="PF00593">
    <property type="entry name" value="TonB_dep_Rec_b-barrel"/>
    <property type="match status" value="1"/>
</dbReference>
<dbReference type="PROSITE" id="PS52016">
    <property type="entry name" value="TONB_DEPENDENT_REC_3"/>
    <property type="match status" value="1"/>
</dbReference>
<dbReference type="SMART" id="SM00965">
    <property type="entry name" value="STN"/>
    <property type="match status" value="1"/>
</dbReference>
<dbReference type="Pfam" id="PF07715">
    <property type="entry name" value="Plug"/>
    <property type="match status" value="1"/>
</dbReference>
<keyword evidence="5 10" id="KW-0812">Transmembrane</keyword>
<organism evidence="13 14">
    <name type="scientific">Sphingobacterium paucimobilis HER1398</name>
    <dbReference type="NCBI Taxonomy" id="1346330"/>
    <lineage>
        <taxon>Bacteria</taxon>
        <taxon>Pseudomonadati</taxon>
        <taxon>Bacteroidota</taxon>
        <taxon>Sphingobacteriia</taxon>
        <taxon>Sphingobacteriales</taxon>
        <taxon>Sphingobacteriaceae</taxon>
        <taxon>Sphingobacterium</taxon>
    </lineage>
</organism>
<keyword evidence="4" id="KW-0410">Iron transport</keyword>
<dbReference type="EMBL" id="ATDL01000010">
    <property type="protein sequence ID" value="ERJ60118.1"/>
    <property type="molecule type" value="Genomic_DNA"/>
</dbReference>
<dbReference type="InterPro" id="IPR036942">
    <property type="entry name" value="Beta-barrel_TonB_sf"/>
</dbReference>
<dbReference type="InterPro" id="IPR012910">
    <property type="entry name" value="Plug_dom"/>
</dbReference>
<dbReference type="AlphaFoldDB" id="U2JBU6"/>
<dbReference type="SUPFAM" id="SSF49464">
    <property type="entry name" value="Carboxypeptidase regulatory domain-like"/>
    <property type="match status" value="1"/>
</dbReference>
<evidence type="ECO:0000313" key="13">
    <source>
        <dbReference type="EMBL" id="ERJ60118.1"/>
    </source>
</evidence>
<evidence type="ECO:0000256" key="1">
    <source>
        <dbReference type="ARBA" id="ARBA00004571"/>
    </source>
</evidence>
<dbReference type="PATRIC" id="fig|1346330.5.peg.1437"/>
<gene>
    <name evidence="13" type="ORF">M472_15240</name>
</gene>
<keyword evidence="14" id="KW-1185">Reference proteome</keyword>
<comment type="caution">
    <text evidence="13">The sequence shown here is derived from an EMBL/GenBank/DDBJ whole genome shotgun (WGS) entry which is preliminary data.</text>
</comment>
<evidence type="ECO:0000256" key="8">
    <source>
        <dbReference type="ARBA" id="ARBA00023136"/>
    </source>
</evidence>
<dbReference type="InterPro" id="IPR008969">
    <property type="entry name" value="CarboxyPept-like_regulatory"/>
</dbReference>
<sequence>MKISLNPFLQNGKGGVSLIEPSQTNPRAVFDNTKTPFFLARPLTRTLMKLNLIALLLGLGLSQVDARTYAQQVTLKRQKTNLETILKDFEKQSGYTFFYKKTDIAPIKGVDIDVKNMPLDQALNSVLKNGNFTYEYFDKTIVIKKEPLSSNREIPINSLSRTTELVTSKFQQDYVIGKVLDEHKKPVAGATVTLKSNPKSVVATNQAGDFYLPMSSNNQEVIVSLLGYKQHVQRVTFGKPNLIVLKVEEGELEEVVVSTGIFQKVDKSFTGSSRTVTREELKAFGNRNLITSLRNIDPSFNIIESNSFGSDPNRMPEIQIRGNSSIPNVNEIQSDAGVSLNTPLIILDGFESSLRKLLDINENDVESLTILKDASATAMYGSRGANGVVVITTRTPRVGRLRVSFGTNINIENPDLSDYSLINGRDKLELERIAGYYDNARAETDFPLKQYYNFLLSEINRGVETDWKSIPLRTSFGQRNDLRIEGGDSKFRYSASFQNNNVKGVMKGSGRNNFNGDITLAYILEKVRFRNNLQVQYGRSDQSPYGGFEDYTKLNSYWTPYDANGNVVKSLGDPGSSIYSSYWTTLPANPMFNASLNTYDYTNLSELVNNTSVEWNILSELQLRGRIGLTKSNTQDNRFRPAEHTAFKDYPVDDLFRKGDYRFGNSNHFKYDAAINISYNNIFSGKHQVFGGIDANIKQVEDLFSQYEVEGFPNENLDYPSMALQYSQGSKPYGKESLTRAVGFVANGNYAYDDRYATDLTVRFDGASQFGNNKRFAAFWSAGLAWNIHNEAFLKENPYVNRLKVRASIGTSGSQNFNAYQAMTTYKYYSDDRYFNWLGAYALGLGNEDLKWQSTLKNNIGLDAEFFDNRLKLTADYYIQTTEDLVSSVNLPASNGFDSYTANIGRLRNKGYEVAVTGILLKNPEGLTWSVSTGFYGNRNKMLETSQALKDAQKVIQTGTIEPGTMYVEGYSSRAIWVVPSLGIDPSTGKEMYLTANGEPTYTWNSSDVTAVGTTEPKIYGNFSTMVRYKNLTLNASFRYNYGSQSYNKTLRDKVELTNYKYNVDSRVFDSRWQYPGDFAAFKGILVTTPTYKTSRFVQDENTLIVSNINLQYQMSRMEWIKRLGMESLYVTADVGEPFHFSTIRQERGTSYPFSRMYSLKLNVTF</sequence>
<evidence type="ECO:0000256" key="6">
    <source>
        <dbReference type="ARBA" id="ARBA00023004"/>
    </source>
</evidence>
<dbReference type="GO" id="GO:0009279">
    <property type="term" value="C:cell outer membrane"/>
    <property type="evidence" value="ECO:0007669"/>
    <property type="project" value="UniProtKB-SubCell"/>
</dbReference>